<dbReference type="Gene3D" id="3.60.40.10">
    <property type="entry name" value="PPM-type phosphatase domain"/>
    <property type="match status" value="1"/>
</dbReference>
<dbReference type="PANTHER" id="PTHR43156:SF9">
    <property type="entry name" value="HAMP DOMAIN-CONTAINING PROTEIN"/>
    <property type="match status" value="1"/>
</dbReference>
<dbReference type="Pfam" id="PF00672">
    <property type="entry name" value="HAMP"/>
    <property type="match status" value="1"/>
</dbReference>
<dbReference type="GO" id="GO:0016020">
    <property type="term" value="C:membrane"/>
    <property type="evidence" value="ECO:0007669"/>
    <property type="project" value="InterPro"/>
</dbReference>
<dbReference type="EMBL" id="CP007509">
    <property type="protein sequence ID" value="AHY41700.1"/>
    <property type="molecule type" value="Genomic_DNA"/>
</dbReference>
<dbReference type="PANTHER" id="PTHR43156">
    <property type="entry name" value="STAGE II SPORULATION PROTEIN E-RELATED"/>
    <property type="match status" value="1"/>
</dbReference>
<dbReference type="Pfam" id="PF07228">
    <property type="entry name" value="SpoIIE"/>
    <property type="match status" value="1"/>
</dbReference>
<feature type="transmembrane region" description="Helical" evidence="2">
    <location>
        <begin position="313"/>
        <end position="335"/>
    </location>
</feature>
<dbReference type="SUPFAM" id="SSF158472">
    <property type="entry name" value="HAMP domain-like"/>
    <property type="match status" value="1"/>
</dbReference>
<dbReference type="PATRIC" id="fig|316.97.peg.851"/>
<dbReference type="InterPro" id="IPR001932">
    <property type="entry name" value="PPM-type_phosphatase-like_dom"/>
</dbReference>
<reference evidence="4 5" key="1">
    <citation type="submission" date="2014-03" db="EMBL/GenBank/DDBJ databases">
        <title>Complete genome sequence of Pseudomonas stutzeri 19SMN4.</title>
        <authorList>
            <person name="Brunet-Galmes I."/>
            <person name="Nogales B."/>
            <person name="Busquets A."/>
            <person name="Pena A."/>
            <person name="Gomila M."/>
            <person name="Garcia-Valdes E."/>
            <person name="Lalucat J."/>
            <person name="Bennasar A."/>
            <person name="Bosch R."/>
        </authorList>
    </citation>
    <scope>NUCLEOTIDE SEQUENCE [LARGE SCALE GENOMIC DNA]</scope>
    <source>
        <strain evidence="4 5">19SMN4</strain>
    </source>
</reference>
<evidence type="ECO:0000256" key="2">
    <source>
        <dbReference type="SAM" id="Phobius"/>
    </source>
</evidence>
<keyword evidence="2" id="KW-1133">Transmembrane helix</keyword>
<evidence type="ECO:0000313" key="5">
    <source>
        <dbReference type="Proteomes" id="UP000025238"/>
    </source>
</evidence>
<dbReference type="Gene3D" id="6.10.340.10">
    <property type="match status" value="1"/>
</dbReference>
<name>A0A023WPT4_STUST</name>
<gene>
    <name evidence="4" type="ORF">UIB01_04165</name>
</gene>
<dbReference type="SMART" id="SM00304">
    <property type="entry name" value="HAMP"/>
    <property type="match status" value="1"/>
</dbReference>
<dbReference type="InterPro" id="IPR036457">
    <property type="entry name" value="PPM-type-like_dom_sf"/>
</dbReference>
<protein>
    <submittedName>
        <fullName evidence="4">Histidine kinase</fullName>
    </submittedName>
</protein>
<dbReference type="InterPro" id="IPR003660">
    <property type="entry name" value="HAMP_dom"/>
</dbReference>
<accession>A0A023WPT4</accession>
<evidence type="ECO:0000259" key="3">
    <source>
        <dbReference type="PROSITE" id="PS50885"/>
    </source>
</evidence>
<sequence length="663" mass="72611">MAALGLRGKSLLVLLLSCLLAFAFAGFIAREALLGVQSRFGEAYARNVVQLNRERLFAPVSRELALAQRLAASQLTVAWLHDEDTPAKRDSFFKEAAGYQQAFGDHAYFAASAQSNSYYSNGPNQAPSDAPRYAMDPESSRDEWFFQTLQSEVPHAINVDRSVVTGELKVWFNVQVRDGARRLGLVGSGISLQAFLDDFIEANKVGVESMVLDAYGSILVHPNQNLVTLNADTARGRSLSTSILGLLDDLSAASAVRQAMAASRDSPGSVATVRVALDGAPRLLALSWIPELQWFVASSVDLSTAQVVEVRPLLPAIGLFLVLFLLLIGGGAWLVEKRVLKPLRQLRRSAQALAAGQYDAPLPLHRQDEIGELSAAFGAMAQQVRSHTSELENRVRERTRDLERANLEMAAAHKKIDDSIDYASLIQRAILPNRQLVTAMGDRHAVLWRPRDVVGGDFYVYRADEHGCLFGVVDCAGHGVPGALMTMLAHAAIDQALGTTGLDDPAAALSRTDAIVRNMLREEPGSHALATNMDIGLAYVDLRQRKVHYSGAKIALYYCDGEEVHEIKAARRAIGDKRIGEYRNTSVDLQPGRTFYMTTDGFLDQAGGEEGYGFGNSRFASMIREHARLPLAEQGEAFSLALARYQGEFPQRDDITMLCFRFD</sequence>
<organism evidence="4 5">
    <name type="scientific">Stutzerimonas stutzeri</name>
    <name type="common">Pseudomonas stutzeri</name>
    <dbReference type="NCBI Taxonomy" id="316"/>
    <lineage>
        <taxon>Bacteria</taxon>
        <taxon>Pseudomonadati</taxon>
        <taxon>Pseudomonadota</taxon>
        <taxon>Gammaproteobacteria</taxon>
        <taxon>Pseudomonadales</taxon>
        <taxon>Pseudomonadaceae</taxon>
        <taxon>Stutzerimonas</taxon>
    </lineage>
</organism>
<dbReference type="InterPro" id="IPR052016">
    <property type="entry name" value="Bact_Sigma-Reg"/>
</dbReference>
<evidence type="ECO:0000313" key="4">
    <source>
        <dbReference type="EMBL" id="AHY41700.1"/>
    </source>
</evidence>
<evidence type="ECO:0000256" key="1">
    <source>
        <dbReference type="ARBA" id="ARBA00022801"/>
    </source>
</evidence>
<dbReference type="Proteomes" id="UP000025238">
    <property type="component" value="Chromosome"/>
</dbReference>
<dbReference type="Gene3D" id="3.30.450.20">
    <property type="entry name" value="PAS domain"/>
    <property type="match status" value="1"/>
</dbReference>
<dbReference type="NCBIfam" id="NF038263">
    <property type="entry name" value="prot_phos_SiaA"/>
    <property type="match status" value="1"/>
</dbReference>
<dbReference type="CDD" id="cd06225">
    <property type="entry name" value="HAMP"/>
    <property type="match status" value="1"/>
</dbReference>
<keyword evidence="1" id="KW-0378">Hydrolase</keyword>
<dbReference type="AlphaFoldDB" id="A0A023WPT4"/>
<dbReference type="KEGG" id="pstu:UIB01_04165"/>
<dbReference type="GO" id="GO:0016791">
    <property type="term" value="F:phosphatase activity"/>
    <property type="evidence" value="ECO:0007669"/>
    <property type="project" value="TreeGrafter"/>
</dbReference>
<keyword evidence="4" id="KW-0418">Kinase</keyword>
<keyword evidence="4" id="KW-0808">Transferase</keyword>
<dbReference type="SUPFAM" id="SSF81606">
    <property type="entry name" value="PP2C-like"/>
    <property type="match status" value="1"/>
</dbReference>
<keyword evidence="2" id="KW-0472">Membrane</keyword>
<dbReference type="SMART" id="SM00331">
    <property type="entry name" value="PP2C_SIG"/>
    <property type="match status" value="1"/>
</dbReference>
<keyword evidence="2" id="KW-0812">Transmembrane</keyword>
<feature type="domain" description="HAMP" evidence="3">
    <location>
        <begin position="337"/>
        <end position="389"/>
    </location>
</feature>
<dbReference type="GO" id="GO:0016301">
    <property type="term" value="F:kinase activity"/>
    <property type="evidence" value="ECO:0007669"/>
    <property type="project" value="UniProtKB-KW"/>
</dbReference>
<proteinExistence type="predicted"/>
<dbReference type="GO" id="GO:0007165">
    <property type="term" value="P:signal transduction"/>
    <property type="evidence" value="ECO:0007669"/>
    <property type="project" value="InterPro"/>
</dbReference>
<dbReference type="PROSITE" id="PS50885">
    <property type="entry name" value="HAMP"/>
    <property type="match status" value="1"/>
</dbReference>